<dbReference type="OrthoDB" id="5242221at2"/>
<dbReference type="InterPro" id="IPR051531">
    <property type="entry name" value="N-acetyltransferase"/>
</dbReference>
<dbReference type="RefSeq" id="WP_086992566.1">
    <property type="nucleotide sequence ID" value="NZ_FUHU01000043.1"/>
</dbReference>
<dbReference type="InterPro" id="IPR016181">
    <property type="entry name" value="Acyl_CoA_acyltransferase"/>
</dbReference>
<evidence type="ECO:0000313" key="5">
    <source>
        <dbReference type="EMBL" id="SJM65857.1"/>
    </source>
</evidence>
<dbReference type="Pfam" id="PF13302">
    <property type="entry name" value="Acetyltransf_3"/>
    <property type="match status" value="1"/>
</dbReference>
<dbReference type="InterPro" id="IPR000182">
    <property type="entry name" value="GNAT_dom"/>
</dbReference>
<dbReference type="EMBL" id="FUHU01000043">
    <property type="protein sequence ID" value="SJM65857.1"/>
    <property type="molecule type" value="Genomic_DNA"/>
</dbReference>
<protein>
    <submittedName>
        <fullName evidence="5">Ribosomal-protein-S5p-alanine acetyltransferase</fullName>
    </submittedName>
</protein>
<evidence type="ECO:0000256" key="3">
    <source>
        <dbReference type="ARBA" id="ARBA00038502"/>
    </source>
</evidence>
<dbReference type="GO" id="GO:0005737">
    <property type="term" value="C:cytoplasm"/>
    <property type="evidence" value="ECO:0007669"/>
    <property type="project" value="TreeGrafter"/>
</dbReference>
<dbReference type="SUPFAM" id="SSF55729">
    <property type="entry name" value="Acyl-CoA N-acyltransferases (Nat)"/>
    <property type="match status" value="1"/>
</dbReference>
<name>A0A1R4GCM1_9MICO</name>
<comment type="similarity">
    <text evidence="3">Belongs to the acetyltransferase family. RimJ subfamily.</text>
</comment>
<keyword evidence="1 5" id="KW-0808">Transferase</keyword>
<reference evidence="5 6" key="1">
    <citation type="submission" date="2017-02" db="EMBL/GenBank/DDBJ databases">
        <authorList>
            <person name="Peterson S.W."/>
        </authorList>
    </citation>
    <scope>NUCLEOTIDE SEQUENCE [LARGE SCALE GENOMIC DNA]</scope>
    <source>
        <strain evidence="5 6">LMG 22410</strain>
    </source>
</reference>
<evidence type="ECO:0000256" key="1">
    <source>
        <dbReference type="ARBA" id="ARBA00022679"/>
    </source>
</evidence>
<keyword evidence="6" id="KW-1185">Reference proteome</keyword>
<dbReference type="GeneID" id="303173702"/>
<feature type="domain" description="N-acetyltransferase" evidence="4">
    <location>
        <begin position="18"/>
        <end position="182"/>
    </location>
</feature>
<proteinExistence type="inferred from homology"/>
<dbReference type="PANTHER" id="PTHR43792:SF8">
    <property type="entry name" value="[RIBOSOMAL PROTEIN US5]-ALANINE N-ACETYLTRANSFERASE"/>
    <property type="match status" value="1"/>
</dbReference>
<evidence type="ECO:0000313" key="6">
    <source>
        <dbReference type="Proteomes" id="UP000195787"/>
    </source>
</evidence>
<keyword evidence="2" id="KW-0012">Acyltransferase</keyword>
<accession>A0A1R4GCM1</accession>
<dbReference type="Proteomes" id="UP000195787">
    <property type="component" value="Unassembled WGS sequence"/>
</dbReference>
<organism evidence="5 6">
    <name type="scientific">Agrococcus casei LMG 22410</name>
    <dbReference type="NCBI Taxonomy" id="1255656"/>
    <lineage>
        <taxon>Bacteria</taxon>
        <taxon>Bacillati</taxon>
        <taxon>Actinomycetota</taxon>
        <taxon>Actinomycetes</taxon>
        <taxon>Micrococcales</taxon>
        <taxon>Microbacteriaceae</taxon>
        <taxon>Agrococcus</taxon>
    </lineage>
</organism>
<dbReference type="GO" id="GO:0008999">
    <property type="term" value="F:protein-N-terminal-alanine acetyltransferase activity"/>
    <property type="evidence" value="ECO:0007669"/>
    <property type="project" value="TreeGrafter"/>
</dbReference>
<dbReference type="Gene3D" id="3.40.630.30">
    <property type="match status" value="1"/>
</dbReference>
<dbReference type="PROSITE" id="PS51186">
    <property type="entry name" value="GNAT"/>
    <property type="match status" value="1"/>
</dbReference>
<evidence type="ECO:0000256" key="2">
    <source>
        <dbReference type="ARBA" id="ARBA00023315"/>
    </source>
</evidence>
<gene>
    <name evidence="5" type="ORF">CZ674_10830</name>
</gene>
<evidence type="ECO:0000259" key="4">
    <source>
        <dbReference type="PROSITE" id="PS51186"/>
    </source>
</evidence>
<dbReference type="AlphaFoldDB" id="A0A1R4GCM1"/>
<sequence length="211" mass="23799">MFDIAPRLQSGAIALRPIRLRDARALERELSDNRQWLQQWEAHMPGTRPPSAIDGKATIRGLLEGARAGTGLPFAIEVDGEFAGQLNVSSITWGALQSATLGYWIAERFAGRGATPTATALATDYCLFELGLHRMEVCIRPENKPSLRIVEKLGFRFEGIRRRYIYIDSDWRDHLCFALVREELAEPVLQRWQAGRVPQLPEDSRPPTIHP</sequence>
<dbReference type="PANTHER" id="PTHR43792">
    <property type="entry name" value="GNAT FAMILY, PUTATIVE (AFU_ORTHOLOGUE AFUA_3G00765)-RELATED-RELATED"/>
    <property type="match status" value="1"/>
</dbReference>